<keyword evidence="2" id="KW-1133">Transmembrane helix</keyword>
<gene>
    <name evidence="3" type="ORF">ACFO0B_06915</name>
</gene>
<evidence type="ECO:0000313" key="3">
    <source>
        <dbReference type="EMBL" id="MFC3961715.1"/>
    </source>
</evidence>
<feature type="transmembrane region" description="Helical" evidence="2">
    <location>
        <begin position="51"/>
        <end position="70"/>
    </location>
</feature>
<dbReference type="EMBL" id="JBHSAX010000006">
    <property type="protein sequence ID" value="MFC3961715.1"/>
    <property type="molecule type" value="Genomic_DNA"/>
</dbReference>
<evidence type="ECO:0000256" key="1">
    <source>
        <dbReference type="SAM" id="MobiDB-lite"/>
    </source>
</evidence>
<keyword evidence="2" id="KW-0812">Transmembrane</keyword>
<accession>A0ABV8DP21</accession>
<reference evidence="4" key="1">
    <citation type="journal article" date="2019" name="Int. J. Syst. Evol. Microbiol.">
        <title>The Global Catalogue of Microorganisms (GCM) 10K type strain sequencing project: providing services to taxonomists for standard genome sequencing and annotation.</title>
        <authorList>
            <consortium name="The Broad Institute Genomics Platform"/>
            <consortium name="The Broad Institute Genome Sequencing Center for Infectious Disease"/>
            <person name="Wu L."/>
            <person name="Ma J."/>
        </authorList>
    </citation>
    <scope>NUCLEOTIDE SEQUENCE [LARGE SCALE GENOMIC DNA]</scope>
    <source>
        <strain evidence="4">CGMCC 4.7330</strain>
    </source>
</reference>
<keyword evidence="2" id="KW-0472">Membrane</keyword>
<comment type="caution">
    <text evidence="3">The sequence shown here is derived from an EMBL/GenBank/DDBJ whole genome shotgun (WGS) entry which is preliminary data.</text>
</comment>
<evidence type="ECO:0000256" key="2">
    <source>
        <dbReference type="SAM" id="Phobius"/>
    </source>
</evidence>
<dbReference type="Proteomes" id="UP001595696">
    <property type="component" value="Unassembled WGS sequence"/>
</dbReference>
<dbReference type="RefSeq" id="WP_378611471.1">
    <property type="nucleotide sequence ID" value="NZ_JBHSAX010000006.1"/>
</dbReference>
<organism evidence="3 4">
    <name type="scientific">Nocardia jiangsuensis</name>
    <dbReference type="NCBI Taxonomy" id="1691563"/>
    <lineage>
        <taxon>Bacteria</taxon>
        <taxon>Bacillati</taxon>
        <taxon>Actinomycetota</taxon>
        <taxon>Actinomycetes</taxon>
        <taxon>Mycobacteriales</taxon>
        <taxon>Nocardiaceae</taxon>
        <taxon>Nocardia</taxon>
    </lineage>
</organism>
<name>A0ABV8DP21_9NOCA</name>
<evidence type="ECO:0000313" key="4">
    <source>
        <dbReference type="Proteomes" id="UP001595696"/>
    </source>
</evidence>
<protein>
    <submittedName>
        <fullName evidence="3">Uncharacterized protein</fullName>
    </submittedName>
</protein>
<keyword evidence="4" id="KW-1185">Reference proteome</keyword>
<proteinExistence type="predicted"/>
<feature type="region of interest" description="Disordered" evidence="1">
    <location>
        <begin position="1"/>
        <end position="48"/>
    </location>
</feature>
<sequence length="71" mass="7529">MADDDDAPELIGAGGGGADAGPRPPRAHDPVETTWLGTRRPPPPRLGRPRLSTVLLVLAFAALLTTYIMLR</sequence>